<name>A0ABT8AM87_9HYPH</name>
<dbReference type="InterPro" id="IPR016032">
    <property type="entry name" value="Sig_transdc_resp-reg_C-effctor"/>
</dbReference>
<sequence>MIAQPDPDSRHGRMAAAPAPGPVRPWRLIAGGSRCAAPDPGLVEAALHLLAEHLEQGLAVTDRSGRAHFLNRAARGVVRRGLLRLEHGRLRGTTPADGAALRRILGSAADGRAGSARLMGEGGTLLVAACAIPALGPAESDAELGTDGGGEGGADGGAVLLRLIDPADVPLPAPGALQDQFGFTQAEAALAVDILGGNDLAASARRRGITRNTARVHLRRLFEKTGTRRQAELMRLLLLCPQPLAACRVPPKVPPVRHPEAAHGRAPASKYPPGIR</sequence>
<dbReference type="EMBL" id="JAUFPT010000025">
    <property type="protein sequence ID" value="MDN3570852.1"/>
    <property type="molecule type" value="Genomic_DNA"/>
</dbReference>
<dbReference type="InterPro" id="IPR000792">
    <property type="entry name" value="Tscrpt_reg_LuxR_C"/>
</dbReference>
<dbReference type="Gene3D" id="1.10.10.10">
    <property type="entry name" value="Winged helix-like DNA-binding domain superfamily/Winged helix DNA-binding domain"/>
    <property type="match status" value="1"/>
</dbReference>
<evidence type="ECO:0000313" key="4">
    <source>
        <dbReference type="Proteomes" id="UP001244297"/>
    </source>
</evidence>
<proteinExistence type="predicted"/>
<feature type="region of interest" description="Disordered" evidence="1">
    <location>
        <begin position="255"/>
        <end position="276"/>
    </location>
</feature>
<dbReference type="SUPFAM" id="SSF46894">
    <property type="entry name" value="C-terminal effector domain of the bipartite response regulators"/>
    <property type="match status" value="1"/>
</dbReference>
<feature type="region of interest" description="Disordered" evidence="1">
    <location>
        <begin position="1"/>
        <end position="20"/>
    </location>
</feature>
<comment type="caution">
    <text evidence="3">The sequence shown here is derived from an EMBL/GenBank/DDBJ whole genome shotgun (WGS) entry which is preliminary data.</text>
</comment>
<dbReference type="InterPro" id="IPR036388">
    <property type="entry name" value="WH-like_DNA-bd_sf"/>
</dbReference>
<organism evidence="3 4">
    <name type="scientific">Methylobacterium longum</name>
    <dbReference type="NCBI Taxonomy" id="767694"/>
    <lineage>
        <taxon>Bacteria</taxon>
        <taxon>Pseudomonadati</taxon>
        <taxon>Pseudomonadota</taxon>
        <taxon>Alphaproteobacteria</taxon>
        <taxon>Hyphomicrobiales</taxon>
        <taxon>Methylobacteriaceae</taxon>
        <taxon>Methylobacterium</taxon>
    </lineage>
</organism>
<gene>
    <name evidence="3" type="ORF">QWZ18_09460</name>
</gene>
<accession>A0ABT8AM87</accession>
<feature type="domain" description="HTH luxR-type" evidence="2">
    <location>
        <begin position="180"/>
        <end position="237"/>
    </location>
</feature>
<protein>
    <submittedName>
        <fullName evidence="3">Helix-turn-helix transcriptional regulator</fullName>
    </submittedName>
</protein>
<dbReference type="RefSeq" id="WP_238292524.1">
    <property type="nucleotide sequence ID" value="NZ_BPQS01000056.1"/>
</dbReference>
<keyword evidence="4" id="KW-1185">Reference proteome</keyword>
<evidence type="ECO:0000313" key="3">
    <source>
        <dbReference type="EMBL" id="MDN3570852.1"/>
    </source>
</evidence>
<dbReference type="Proteomes" id="UP001244297">
    <property type="component" value="Unassembled WGS sequence"/>
</dbReference>
<evidence type="ECO:0000259" key="2">
    <source>
        <dbReference type="SMART" id="SM00421"/>
    </source>
</evidence>
<evidence type="ECO:0000256" key="1">
    <source>
        <dbReference type="SAM" id="MobiDB-lite"/>
    </source>
</evidence>
<reference evidence="4" key="1">
    <citation type="journal article" date="2019" name="Int. J. Syst. Evol. Microbiol.">
        <title>The Global Catalogue of Microorganisms (GCM) 10K type strain sequencing project: providing services to taxonomists for standard genome sequencing and annotation.</title>
        <authorList>
            <consortium name="The Broad Institute Genomics Platform"/>
            <consortium name="The Broad Institute Genome Sequencing Center for Infectious Disease"/>
            <person name="Wu L."/>
            <person name="Ma J."/>
        </authorList>
    </citation>
    <scope>NUCLEOTIDE SEQUENCE [LARGE SCALE GENOMIC DNA]</scope>
    <source>
        <strain evidence="4">CECT 7806</strain>
    </source>
</reference>
<dbReference type="SMART" id="SM00421">
    <property type="entry name" value="HTH_LUXR"/>
    <property type="match status" value="1"/>
</dbReference>